<keyword evidence="5" id="KW-1185">Reference proteome</keyword>
<feature type="transmembrane region" description="Helical" evidence="2">
    <location>
        <begin position="92"/>
        <end position="112"/>
    </location>
</feature>
<keyword evidence="1" id="KW-0813">Transport</keyword>
<evidence type="ECO:0000313" key="5">
    <source>
        <dbReference type="Proteomes" id="UP000241885"/>
    </source>
</evidence>
<feature type="domain" description="Cytochrome oxidase subunit I profile" evidence="3">
    <location>
        <begin position="19"/>
        <end position="501"/>
    </location>
</feature>
<dbReference type="EC" id="1.9.3.1" evidence="4"/>
<dbReference type="KEGG" id="tak:Tharo_3162"/>
<organism evidence="4 5">
    <name type="scientific">Thauera aromatica K172</name>
    <dbReference type="NCBI Taxonomy" id="44139"/>
    <lineage>
        <taxon>Bacteria</taxon>
        <taxon>Pseudomonadati</taxon>
        <taxon>Pseudomonadota</taxon>
        <taxon>Betaproteobacteria</taxon>
        <taxon>Rhodocyclales</taxon>
        <taxon>Zoogloeaceae</taxon>
        <taxon>Thauera</taxon>
    </lineage>
</organism>
<dbReference type="Proteomes" id="UP000241885">
    <property type="component" value="Chromosome"/>
</dbReference>
<feature type="transmembrane region" description="Helical" evidence="2">
    <location>
        <begin position="58"/>
        <end position="80"/>
    </location>
</feature>
<dbReference type="GO" id="GO:0016020">
    <property type="term" value="C:membrane"/>
    <property type="evidence" value="ECO:0007669"/>
    <property type="project" value="InterPro"/>
</dbReference>
<keyword evidence="2" id="KW-0812">Transmembrane</keyword>
<name>A0A2R4BS53_THAAR</name>
<dbReference type="GO" id="GO:0020037">
    <property type="term" value="F:heme binding"/>
    <property type="evidence" value="ECO:0007669"/>
    <property type="project" value="InterPro"/>
</dbReference>
<dbReference type="AlphaFoldDB" id="A0A2R4BS53"/>
<dbReference type="InterPro" id="IPR036927">
    <property type="entry name" value="Cyt_c_oxase-like_su1_sf"/>
</dbReference>
<dbReference type="RefSeq" id="WP_107222053.1">
    <property type="nucleotide sequence ID" value="NZ_CP028339.1"/>
</dbReference>
<feature type="transmembrane region" description="Helical" evidence="2">
    <location>
        <begin position="18"/>
        <end position="38"/>
    </location>
</feature>
<keyword evidence="2" id="KW-1133">Transmembrane helix</keyword>
<sequence length="501" mass="54376">MAAYNYHPAPDHGAKAGVLAYLVTAAAVLLLLMVFGLLMRLEQGELIELGPNGFYQLMTVHGAGMVGIAGIGGAAVMWHFLGHYVALSARLLLVNLVLFLIGVAMVLGSVFLGNFHAAWTFLYPLPSHSMGLWSTGAAALFLAGMLVIGTGFLLFHLDIARALIARYGSFARALGWPQLFGTDDGNAPPPTVVASAMVTIVNVVGLVVGASILAMMLVNLYAPGFAIDPLLAKGMIYFFGHVFINATIYMAVIAVYEILPRYTRRPWKSNKVFLASWTASTLMVMFIFPHHLLMDFGFPKWMLMVGHIIGYLNTVPILVVTGYGALMIVYRSGIRWDMGTRLLFLSMLGWAAGAMPAFIDGTIRVNYVMHNTLWVPGHFHTYLLLGMVSMLFGFMYYLTKPAKDGAGAGAAESALDRLAYWAYLVGSLGFTLTFLYSGKESVARRYAEHLPEWVPYDRAGSLFAALIIAAALVFVLRFLARLGHAGSSHMRASVPAGVVTV</sequence>
<dbReference type="Pfam" id="PF00115">
    <property type="entry name" value="COX1"/>
    <property type="match status" value="1"/>
</dbReference>
<feature type="transmembrane region" description="Helical" evidence="2">
    <location>
        <begin position="418"/>
        <end position="438"/>
    </location>
</feature>
<evidence type="ECO:0000256" key="1">
    <source>
        <dbReference type="ARBA" id="ARBA00022660"/>
    </source>
</evidence>
<evidence type="ECO:0000313" key="4">
    <source>
        <dbReference type="EMBL" id="AVR90043.1"/>
    </source>
</evidence>
<dbReference type="GO" id="GO:0009060">
    <property type="term" value="P:aerobic respiration"/>
    <property type="evidence" value="ECO:0007669"/>
    <property type="project" value="InterPro"/>
</dbReference>
<feature type="transmembrane region" description="Helical" evidence="2">
    <location>
        <begin position="132"/>
        <end position="157"/>
    </location>
</feature>
<dbReference type="GO" id="GO:0004129">
    <property type="term" value="F:cytochrome-c oxidase activity"/>
    <property type="evidence" value="ECO:0007669"/>
    <property type="project" value="InterPro"/>
</dbReference>
<feature type="transmembrane region" description="Helical" evidence="2">
    <location>
        <begin position="200"/>
        <end position="222"/>
    </location>
</feature>
<evidence type="ECO:0000256" key="2">
    <source>
        <dbReference type="SAM" id="Phobius"/>
    </source>
</evidence>
<keyword evidence="2" id="KW-0472">Membrane</keyword>
<feature type="transmembrane region" description="Helical" evidence="2">
    <location>
        <begin position="234"/>
        <end position="259"/>
    </location>
</feature>
<keyword evidence="4" id="KW-0560">Oxidoreductase</keyword>
<dbReference type="PANTHER" id="PTHR10422">
    <property type="entry name" value="CYTOCHROME C OXIDASE SUBUNIT 1"/>
    <property type="match status" value="1"/>
</dbReference>
<dbReference type="Gene3D" id="1.20.210.10">
    <property type="entry name" value="Cytochrome c oxidase-like, subunit I domain"/>
    <property type="match status" value="1"/>
</dbReference>
<proteinExistence type="predicted"/>
<dbReference type="EMBL" id="CP028339">
    <property type="protein sequence ID" value="AVR90043.1"/>
    <property type="molecule type" value="Genomic_DNA"/>
</dbReference>
<dbReference type="InterPro" id="IPR000883">
    <property type="entry name" value="Cyt_C_Oxase_1"/>
</dbReference>
<accession>A0A2R4BS53</accession>
<dbReference type="SUPFAM" id="SSF81442">
    <property type="entry name" value="Cytochrome c oxidase subunit I-like"/>
    <property type="match status" value="1"/>
</dbReference>
<feature type="transmembrane region" description="Helical" evidence="2">
    <location>
        <begin position="271"/>
        <end position="288"/>
    </location>
</feature>
<dbReference type="PROSITE" id="PS50855">
    <property type="entry name" value="COX1"/>
    <property type="match status" value="1"/>
</dbReference>
<evidence type="ECO:0000259" key="3">
    <source>
        <dbReference type="PROSITE" id="PS50855"/>
    </source>
</evidence>
<protein>
    <submittedName>
        <fullName evidence="4">Cytochrome c oxidase-like protein</fullName>
        <ecNumber evidence="4">1.9.3.1</ecNumber>
    </submittedName>
</protein>
<gene>
    <name evidence="4" type="ORF">Tharo_3162</name>
</gene>
<keyword evidence="1" id="KW-0679">Respiratory chain</keyword>
<feature type="transmembrane region" description="Helical" evidence="2">
    <location>
        <begin position="379"/>
        <end position="398"/>
    </location>
</feature>
<dbReference type="GO" id="GO:0016491">
    <property type="term" value="F:oxidoreductase activity"/>
    <property type="evidence" value="ECO:0007669"/>
    <property type="project" value="UniProtKB-KW"/>
</dbReference>
<reference evidence="4 5" key="1">
    <citation type="submission" date="2018-03" db="EMBL/GenBank/DDBJ databases">
        <title>Complete genome sequence of Thauera aromatica, a model organism for studying aromatic compound degradation under denitrifying conditions.</title>
        <authorList>
            <person name="Lo H.-Y."/>
            <person name="Goris T."/>
            <person name="Boll M."/>
            <person name="Mueller J.A."/>
        </authorList>
    </citation>
    <scope>NUCLEOTIDE SEQUENCE [LARGE SCALE GENOMIC DNA]</scope>
    <source>
        <strain evidence="4 5">K172</strain>
    </source>
</reference>
<keyword evidence="1" id="KW-0249">Electron transport</keyword>
<dbReference type="OrthoDB" id="9764568at2"/>
<feature type="transmembrane region" description="Helical" evidence="2">
    <location>
        <begin position="308"/>
        <end position="330"/>
    </location>
</feature>
<feature type="transmembrane region" description="Helical" evidence="2">
    <location>
        <begin position="458"/>
        <end position="480"/>
    </location>
</feature>
<feature type="transmembrane region" description="Helical" evidence="2">
    <location>
        <begin position="342"/>
        <end position="359"/>
    </location>
</feature>
<dbReference type="InterPro" id="IPR023616">
    <property type="entry name" value="Cyt_c_oxase-like_su1_dom"/>
</dbReference>